<evidence type="ECO:0000313" key="2">
    <source>
        <dbReference type="EMBL" id="AAU83049.1"/>
    </source>
</evidence>
<reference evidence="2" key="2">
    <citation type="submission" date="2004-08" db="EMBL/GenBank/DDBJ databases">
        <authorList>
            <person name="Putnam N."/>
            <person name="Detter J.C."/>
            <person name="Richardson P.M."/>
            <person name="Rokhsar D."/>
        </authorList>
    </citation>
    <scope>NUCLEOTIDE SEQUENCE</scope>
</reference>
<evidence type="ECO:0000256" key="1">
    <source>
        <dbReference type="ARBA" id="ARBA00022679"/>
    </source>
</evidence>
<dbReference type="GO" id="GO:0045547">
    <property type="term" value="F:ditrans,polycis-polyprenyl diphosphate synthase [(2E,6E)-farnesyl diphosphate specific] activity"/>
    <property type="evidence" value="ECO:0007669"/>
    <property type="project" value="TreeGrafter"/>
</dbReference>
<proteinExistence type="predicted"/>
<dbReference type="Pfam" id="PF01255">
    <property type="entry name" value="Prenyltransf"/>
    <property type="match status" value="1"/>
</dbReference>
<dbReference type="InterPro" id="IPR036424">
    <property type="entry name" value="UPP_synth-like_sf"/>
</dbReference>
<dbReference type="EMBL" id="AY714840">
    <property type="protein sequence ID" value="AAU83049.1"/>
    <property type="molecule type" value="Genomic_DNA"/>
</dbReference>
<reference evidence="2" key="1">
    <citation type="journal article" date="2004" name="Science">
        <title>Reverse methanogenesis: testing the hypothesis with environmental genomics.</title>
        <authorList>
            <person name="Hallam S.J."/>
            <person name="Putnam N."/>
            <person name="Preston C.M."/>
            <person name="Detter J.C."/>
            <person name="Rokhsar D."/>
            <person name="Richardson P.M."/>
            <person name="DeLong E.F."/>
        </authorList>
    </citation>
    <scope>NUCLEOTIDE SEQUENCE</scope>
</reference>
<dbReference type="PANTHER" id="PTHR10291">
    <property type="entry name" value="DEHYDRODOLICHYL DIPHOSPHATE SYNTHASE FAMILY MEMBER"/>
    <property type="match status" value="1"/>
</dbReference>
<sequence length="234" mass="27200">MLNLLSYLYGGILKRGILNSPIHVKHILLVMDETDLLSTDYADAKGTGMEKLRDFIKWCHGLEINVISVYVGVIREGMDKNLLERAYRQLMEEITKALSKEKASIALYDDSFEPTYAKKIGEEKSSNEKEINISIGFGGRSELTKGIKEIVARVERGELEPEEIDEKLLESQLIFKSEPDLVIRSGATRLADFLIWQSVYSEFYFTDVNWLKFRKIDLYRAVRDFQWRERRYGR</sequence>
<dbReference type="PANTHER" id="PTHR10291:SF28">
    <property type="entry name" value="UNDECAPRENYL DIPHOSPHATE SYNTHASE"/>
    <property type="match status" value="1"/>
</dbReference>
<keyword evidence="1" id="KW-0808">Transferase</keyword>
<dbReference type="AlphaFoldDB" id="Q64C28"/>
<dbReference type="GO" id="GO:0016094">
    <property type="term" value="P:polyprenol biosynthetic process"/>
    <property type="evidence" value="ECO:0007669"/>
    <property type="project" value="TreeGrafter"/>
</dbReference>
<dbReference type="FunFam" id="3.40.1180.10:FF:000016">
    <property type="entry name" value="Undecaprenyl diphosphate synthase"/>
    <property type="match status" value="1"/>
</dbReference>
<dbReference type="InterPro" id="IPR001441">
    <property type="entry name" value="UPP_synth-like"/>
</dbReference>
<gene>
    <name evidence="2" type="ORF">GZ26D6_25</name>
</gene>
<organism evidence="2">
    <name type="scientific">Uncultured archaeon GZfos26G2</name>
    <dbReference type="NCBI Taxonomy" id="3386331"/>
    <lineage>
        <taxon>Archaea</taxon>
        <taxon>Methanobacteriati</taxon>
        <taxon>Methanobacteriota</taxon>
        <taxon>Stenosarchaea group</taxon>
        <taxon>Methanomicrobia</taxon>
        <taxon>Candidatus Methanophagales</taxon>
        <taxon>Candidatus Methanophagaceae</taxon>
        <taxon>Candidatus Methanophaga</taxon>
    </lineage>
</organism>
<dbReference type="SUPFAM" id="SSF64005">
    <property type="entry name" value="Undecaprenyl diphosphate synthase"/>
    <property type="match status" value="1"/>
</dbReference>
<dbReference type="Gene3D" id="3.40.1180.10">
    <property type="entry name" value="Decaprenyl diphosphate synthase-like"/>
    <property type="match status" value="1"/>
</dbReference>
<protein>
    <submittedName>
        <fullName evidence="2">Undecaprenyl diphosphate synthase</fullName>
    </submittedName>
</protein>
<accession>Q64C28</accession>
<name>Q64C28_UNCAG</name>